<protein>
    <submittedName>
        <fullName evidence="3">Membrane protease YdiL (CAAX protease family)</fullName>
    </submittedName>
</protein>
<keyword evidence="3" id="KW-0378">Hydrolase</keyword>
<feature type="transmembrane region" description="Helical" evidence="1">
    <location>
        <begin position="275"/>
        <end position="293"/>
    </location>
</feature>
<proteinExistence type="predicted"/>
<keyword evidence="3" id="KW-0645">Protease</keyword>
<feature type="transmembrane region" description="Helical" evidence="1">
    <location>
        <begin position="305"/>
        <end position="324"/>
    </location>
</feature>
<feature type="transmembrane region" description="Helical" evidence="1">
    <location>
        <begin position="51"/>
        <end position="71"/>
    </location>
</feature>
<comment type="caution">
    <text evidence="3">The sequence shown here is derived from an EMBL/GenBank/DDBJ whole genome shotgun (WGS) entry which is preliminary data.</text>
</comment>
<keyword evidence="4" id="KW-1185">Reference proteome</keyword>
<dbReference type="Pfam" id="PF02517">
    <property type="entry name" value="Rce1-like"/>
    <property type="match status" value="1"/>
</dbReference>
<reference evidence="3" key="1">
    <citation type="submission" date="2023-07" db="EMBL/GenBank/DDBJ databases">
        <title>Genomic Encyclopedia of Type Strains, Phase IV (KMG-IV): sequencing the most valuable type-strain genomes for metagenomic binning, comparative biology and taxonomic classification.</title>
        <authorList>
            <person name="Goeker M."/>
        </authorList>
    </citation>
    <scope>NUCLEOTIDE SEQUENCE [LARGE SCALE GENOMIC DNA]</scope>
    <source>
        <strain evidence="3">DSM 21204</strain>
    </source>
</reference>
<evidence type="ECO:0000313" key="3">
    <source>
        <dbReference type="EMBL" id="MDQ0513898.1"/>
    </source>
</evidence>
<dbReference type="Proteomes" id="UP001240643">
    <property type="component" value="Unassembled WGS sequence"/>
</dbReference>
<gene>
    <name evidence="3" type="ORF">J2Z62_000336</name>
</gene>
<dbReference type="GO" id="GO:0008233">
    <property type="term" value="F:peptidase activity"/>
    <property type="evidence" value="ECO:0007669"/>
    <property type="project" value="UniProtKB-KW"/>
</dbReference>
<feature type="transmembrane region" description="Helical" evidence="1">
    <location>
        <begin position="159"/>
        <end position="177"/>
    </location>
</feature>
<evidence type="ECO:0000313" key="4">
    <source>
        <dbReference type="Proteomes" id="UP001240643"/>
    </source>
</evidence>
<evidence type="ECO:0000259" key="2">
    <source>
        <dbReference type="Pfam" id="PF02517"/>
    </source>
</evidence>
<dbReference type="EMBL" id="JAUSWO010000001">
    <property type="protein sequence ID" value="MDQ0513898.1"/>
    <property type="molecule type" value="Genomic_DNA"/>
</dbReference>
<dbReference type="RefSeq" id="WP_256547408.1">
    <property type="nucleotide sequence ID" value="NZ_CP101809.1"/>
</dbReference>
<organism evidence="3 4">
    <name type="scientific">Mycoplasmoides fastidiosum</name>
    <dbReference type="NCBI Taxonomy" id="92758"/>
    <lineage>
        <taxon>Bacteria</taxon>
        <taxon>Bacillati</taxon>
        <taxon>Mycoplasmatota</taxon>
        <taxon>Mycoplasmoidales</taxon>
        <taxon>Mycoplasmoidaceae</taxon>
        <taxon>Mycoplasmoides</taxon>
    </lineage>
</organism>
<sequence length="370" mass="42581">MKAANQLRPKSFDVNKRWATTPDVNYGSPKFYVLGEWRKQTFSITNFHFKIWWFLLSVGLIYGPHLVFAIIQTVFVFRPEWSFTGRSFYIWNYYFLIATVYFRMGIAFVLGIFFMVYFKKLFWTSGIFMLFFYVFLQLGFAVLGRLLERYAHVENFPSYWTYFLALVIIFVLAMILVPDLRRAFLLIFAKWNSVNSYLGRKLSVQPDPRATTEEPKPGKLKASLSAFALFLLIFIITFGGTMFANYITGIIESYLPKINNSNQSSIDETLGSGNFWLEVLPLYLLVLFGAPLVEELVFRVSFLSFGNRGTTSILLSGIVFGLIHTHADGLINVTGYLLFGLVLAFSYSLAGNYWIVFLVHFTNNLISVLV</sequence>
<keyword evidence="1" id="KW-0812">Transmembrane</keyword>
<keyword evidence="1" id="KW-0472">Membrane</keyword>
<feature type="transmembrane region" description="Helical" evidence="1">
    <location>
        <begin position="226"/>
        <end position="255"/>
    </location>
</feature>
<feature type="transmembrane region" description="Helical" evidence="1">
    <location>
        <begin position="91"/>
        <end position="118"/>
    </location>
</feature>
<feature type="domain" description="CAAX prenyl protease 2/Lysostaphin resistance protein A-like" evidence="2">
    <location>
        <begin position="278"/>
        <end position="366"/>
    </location>
</feature>
<dbReference type="InterPro" id="IPR003675">
    <property type="entry name" value="Rce1/LyrA-like_dom"/>
</dbReference>
<keyword evidence="1" id="KW-1133">Transmembrane helix</keyword>
<name>A0ABU0LZ69_9BACT</name>
<feature type="transmembrane region" description="Helical" evidence="1">
    <location>
        <begin position="130"/>
        <end position="147"/>
    </location>
</feature>
<dbReference type="GO" id="GO:0006508">
    <property type="term" value="P:proteolysis"/>
    <property type="evidence" value="ECO:0007669"/>
    <property type="project" value="UniProtKB-KW"/>
</dbReference>
<evidence type="ECO:0000256" key="1">
    <source>
        <dbReference type="SAM" id="Phobius"/>
    </source>
</evidence>
<feature type="transmembrane region" description="Helical" evidence="1">
    <location>
        <begin position="336"/>
        <end position="359"/>
    </location>
</feature>
<accession>A0ABU0LZ69</accession>